<evidence type="ECO:0000259" key="1">
    <source>
        <dbReference type="PROSITE" id="PS50853"/>
    </source>
</evidence>
<evidence type="ECO:0000313" key="3">
    <source>
        <dbReference type="Proteomes" id="UP000708208"/>
    </source>
</evidence>
<dbReference type="InterPro" id="IPR003961">
    <property type="entry name" value="FN3_dom"/>
</dbReference>
<dbReference type="Proteomes" id="UP000708208">
    <property type="component" value="Unassembled WGS sequence"/>
</dbReference>
<accession>A0A8J2K470</accession>
<dbReference type="OrthoDB" id="65481at2759"/>
<keyword evidence="3" id="KW-1185">Reference proteome</keyword>
<organism evidence="2 3">
    <name type="scientific">Allacma fusca</name>
    <dbReference type="NCBI Taxonomy" id="39272"/>
    <lineage>
        <taxon>Eukaryota</taxon>
        <taxon>Metazoa</taxon>
        <taxon>Ecdysozoa</taxon>
        <taxon>Arthropoda</taxon>
        <taxon>Hexapoda</taxon>
        <taxon>Collembola</taxon>
        <taxon>Symphypleona</taxon>
        <taxon>Sminthuridae</taxon>
        <taxon>Allacma</taxon>
    </lineage>
</organism>
<dbReference type="PROSITE" id="PS50853">
    <property type="entry name" value="FN3"/>
    <property type="match status" value="2"/>
</dbReference>
<reference evidence="2" key="1">
    <citation type="submission" date="2021-06" db="EMBL/GenBank/DDBJ databases">
        <authorList>
            <person name="Hodson N. C."/>
            <person name="Mongue J. A."/>
            <person name="Jaron S. K."/>
        </authorList>
    </citation>
    <scope>NUCLEOTIDE SEQUENCE</scope>
</reference>
<protein>
    <recommendedName>
        <fullName evidence="1">Fibronectin type-III domain-containing protein</fullName>
    </recommendedName>
</protein>
<dbReference type="InterPro" id="IPR050713">
    <property type="entry name" value="RTP_Phos/Ushers"/>
</dbReference>
<dbReference type="SMART" id="SM00060">
    <property type="entry name" value="FN3"/>
    <property type="match status" value="2"/>
</dbReference>
<name>A0A8J2K470_9HEXA</name>
<dbReference type="PANTHER" id="PTHR46957:SF3">
    <property type="entry name" value="CYTOKINE RECEPTOR"/>
    <property type="match status" value="1"/>
</dbReference>
<dbReference type="Pfam" id="PF00041">
    <property type="entry name" value="fn3"/>
    <property type="match status" value="2"/>
</dbReference>
<feature type="domain" description="Fibronectin type-III" evidence="1">
    <location>
        <begin position="237"/>
        <end position="331"/>
    </location>
</feature>
<sequence>MFTSTVNEQSFNPGFALIPQKVFLYLLCILFICSSLVPPKSVNQGNHGCAGTSISLWIKLLFQHSNCAIHIVESYHYSTICISQGCKEWKTGLRKGCSVVCNGTEENFREHYGCQVGCTKAVEDYYIRTTGLLGVPEPPTLISDSLTSTSLQLSWEGSFPELPYLVFTIQRRLYRANYQWETISTQPLNQAFFTVQGLKPYTQYTFRIGWILAHDFPPIYSQGSTLIETLPQGLPNPPEITSIQPISNSSVAVTWIPPSQPNGKLIAYKLKLQKRPQGHDIVKDIPMKLNPRGYTFSGLSPNTNYSLSISARNMEGEGEARSIDFVTPQSSLSSEATKRPEPQLLIQGIQDVYIQQTDLLVEPDVIVYAPGQNISAITAHFKYKWVYIATSNGQVMRKSLEKNQSLEIFSSDGLDIVISFMSVDWLHNKLYLVGKMKSSSQWLIKICELNGQGLNTTIFPYLGAHLVDFIADPFTGYFYWVTRPTLGKNQSGLFKMDMFAKPTEPSLVLGSNNGELGPFTVDFENYRILIVDKGKNTVLSVSLNGDVANIRRNTQSPQFGEALSIGMYNGIFYWTTGKTIVIEEYNSAQDSFYQNSYDVPKNHQPCSRLMILHPDLQPVPVPMAPPLQPEVIMGTRQARVSWRPPAVIAGLGCKNVKRRNSLSPYKYEVQNHHNDEVNNFYKMITFWTRVILDLSRLPQ</sequence>
<feature type="domain" description="Fibronectin type-III" evidence="1">
    <location>
        <begin position="135"/>
        <end position="232"/>
    </location>
</feature>
<dbReference type="AlphaFoldDB" id="A0A8J2K470"/>
<evidence type="ECO:0000313" key="2">
    <source>
        <dbReference type="EMBL" id="CAG7731892.1"/>
    </source>
</evidence>
<proteinExistence type="predicted"/>
<dbReference type="CDD" id="cd00063">
    <property type="entry name" value="FN3"/>
    <property type="match status" value="2"/>
</dbReference>
<dbReference type="EMBL" id="CAJVCH010221089">
    <property type="protein sequence ID" value="CAG7731892.1"/>
    <property type="molecule type" value="Genomic_DNA"/>
</dbReference>
<dbReference type="GO" id="GO:0016020">
    <property type="term" value="C:membrane"/>
    <property type="evidence" value="ECO:0007669"/>
    <property type="project" value="UniProtKB-SubCell"/>
</dbReference>
<dbReference type="PANTHER" id="PTHR46957">
    <property type="entry name" value="CYTOKINE RECEPTOR"/>
    <property type="match status" value="1"/>
</dbReference>
<gene>
    <name evidence="2" type="ORF">AFUS01_LOCUS20449</name>
</gene>
<comment type="caution">
    <text evidence="2">The sequence shown here is derived from an EMBL/GenBank/DDBJ whole genome shotgun (WGS) entry which is preliminary data.</text>
</comment>